<dbReference type="OrthoDB" id="5945655at2759"/>
<dbReference type="PRINTS" id="PR01349">
    <property type="entry name" value="WNTPROTEIN"/>
</dbReference>
<dbReference type="PANTHER" id="PTHR12027">
    <property type="entry name" value="WNT RELATED"/>
    <property type="match status" value="1"/>
</dbReference>
<dbReference type="KEGG" id="muo:115463598"/>
<dbReference type="PROSITE" id="PS00246">
    <property type="entry name" value="WNT1"/>
    <property type="match status" value="1"/>
</dbReference>
<dbReference type="InterPro" id="IPR018161">
    <property type="entry name" value="Wnt_CS"/>
</dbReference>
<dbReference type="GO" id="GO:0046330">
    <property type="term" value="P:positive regulation of JNK cascade"/>
    <property type="evidence" value="ECO:0007669"/>
    <property type="project" value="TreeGrafter"/>
</dbReference>
<dbReference type="GO" id="GO:0009888">
    <property type="term" value="P:tissue development"/>
    <property type="evidence" value="ECO:0007669"/>
    <property type="project" value="UniProtKB-ARBA"/>
</dbReference>
<proteinExistence type="inferred from homology"/>
<organism evidence="11 12">
    <name type="scientific">Microcaecilia unicolor</name>
    <dbReference type="NCBI Taxonomy" id="1415580"/>
    <lineage>
        <taxon>Eukaryota</taxon>
        <taxon>Metazoa</taxon>
        <taxon>Chordata</taxon>
        <taxon>Craniata</taxon>
        <taxon>Vertebrata</taxon>
        <taxon>Euteleostomi</taxon>
        <taxon>Amphibia</taxon>
        <taxon>Gymnophiona</taxon>
        <taxon>Siphonopidae</taxon>
        <taxon>Microcaecilia</taxon>
    </lineage>
</organism>
<evidence type="ECO:0000256" key="1">
    <source>
        <dbReference type="ARBA" id="ARBA00004498"/>
    </source>
</evidence>
<evidence type="ECO:0000256" key="7">
    <source>
        <dbReference type="ARBA" id="ARBA00023157"/>
    </source>
</evidence>
<dbReference type="SMART" id="SM00097">
    <property type="entry name" value="WNT1"/>
    <property type="match status" value="1"/>
</dbReference>
<evidence type="ECO:0000256" key="2">
    <source>
        <dbReference type="ARBA" id="ARBA00005683"/>
    </source>
</evidence>
<comment type="similarity">
    <text evidence="2 10">Belongs to the Wnt family.</text>
</comment>
<sequence length="389" mass="43910">MKPLQWKPNFCLLCTNSGILLLYTSSSRARLRFVVGEGRRNWNSRRYCMATQRCIDRTEVVPSVLALGASIICSRMPGLAPFQRTFCQTRPDAMVAIGMGARMGTEECHFQFQHSRWNCTALGERTLFGQELKVGSKETAFSYAILSAGIAYAVTNACSYGNLTDCGCDHSKRGHYHEEEEEEEQGWRWGGCSVNAEHGIRLSREFMDAREVKRSALALMNLHNNELGRKILETFLRLECKCHGVSGSCTMKTCWVMLPSFRELGFALKEKYNTAVMVEAVRGRRQLQPTFLRLKLPQGYQKPAETDLVYLEASPNFCEANSTTGSIGTQGRLCNRTSSYDDSCETLCCGRGYSTFQYTRSWQCHCKFHWCCHVTCSTCSESTLAHTCN</sequence>
<dbReference type="AlphaFoldDB" id="A0A6P7X9Y4"/>
<evidence type="ECO:0000256" key="8">
    <source>
        <dbReference type="ARBA" id="ARBA00023180"/>
    </source>
</evidence>
<dbReference type="GO" id="GO:0030182">
    <property type="term" value="P:neuron differentiation"/>
    <property type="evidence" value="ECO:0007669"/>
    <property type="project" value="TreeGrafter"/>
</dbReference>
<reference evidence="12" key="1">
    <citation type="submission" date="2025-08" db="UniProtKB">
        <authorList>
            <consortium name="RefSeq"/>
        </authorList>
    </citation>
    <scope>IDENTIFICATION</scope>
</reference>
<accession>A0A6P7X9Y4</accession>
<keyword evidence="4" id="KW-0964">Secreted</keyword>
<evidence type="ECO:0000256" key="10">
    <source>
        <dbReference type="RuleBase" id="RU003500"/>
    </source>
</evidence>
<gene>
    <name evidence="12" type="primary">LOC115463598</name>
</gene>
<dbReference type="RefSeq" id="XP_030050126.1">
    <property type="nucleotide sequence ID" value="XM_030194266.1"/>
</dbReference>
<dbReference type="InterPro" id="IPR013300">
    <property type="entry name" value="Wnt7"/>
</dbReference>
<dbReference type="CDD" id="cd19339">
    <property type="entry name" value="Wnt_Wnt7"/>
    <property type="match status" value="1"/>
</dbReference>
<keyword evidence="7" id="KW-1015">Disulfide bond</keyword>
<dbReference type="FunFam" id="3.30.2460.20:FF:000001">
    <property type="entry name" value="Wnt homolog"/>
    <property type="match status" value="1"/>
</dbReference>
<dbReference type="Proteomes" id="UP000515156">
    <property type="component" value="Chromosome 2"/>
</dbReference>
<keyword evidence="5" id="KW-0272">Extracellular matrix</keyword>
<dbReference type="Gene3D" id="3.30.2460.20">
    <property type="match status" value="1"/>
</dbReference>
<dbReference type="GeneID" id="115463598"/>
<name>A0A6P7X9Y4_9AMPH</name>
<dbReference type="GO" id="GO:0048513">
    <property type="term" value="P:animal organ development"/>
    <property type="evidence" value="ECO:0007669"/>
    <property type="project" value="UniProtKB-ARBA"/>
</dbReference>
<protein>
    <recommendedName>
        <fullName evidence="10">Protein Wnt</fullName>
    </recommendedName>
</protein>
<dbReference type="PANTHER" id="PTHR12027:SF115">
    <property type="entry name" value="PROTEIN WNT"/>
    <property type="match status" value="1"/>
</dbReference>
<dbReference type="GO" id="GO:0005615">
    <property type="term" value="C:extracellular space"/>
    <property type="evidence" value="ECO:0007669"/>
    <property type="project" value="TreeGrafter"/>
</dbReference>
<dbReference type="Pfam" id="PF00110">
    <property type="entry name" value="wnt"/>
    <property type="match status" value="1"/>
</dbReference>
<keyword evidence="6 10" id="KW-0879">Wnt signaling pathway</keyword>
<dbReference type="GO" id="GO:0005109">
    <property type="term" value="F:frizzled binding"/>
    <property type="evidence" value="ECO:0007669"/>
    <property type="project" value="TreeGrafter"/>
</dbReference>
<dbReference type="GO" id="GO:0060070">
    <property type="term" value="P:canonical Wnt signaling pathway"/>
    <property type="evidence" value="ECO:0007669"/>
    <property type="project" value="TreeGrafter"/>
</dbReference>
<evidence type="ECO:0000313" key="11">
    <source>
        <dbReference type="Proteomes" id="UP000515156"/>
    </source>
</evidence>
<keyword evidence="9" id="KW-0449">Lipoprotein</keyword>
<dbReference type="GO" id="GO:0045165">
    <property type="term" value="P:cell fate commitment"/>
    <property type="evidence" value="ECO:0007669"/>
    <property type="project" value="TreeGrafter"/>
</dbReference>
<keyword evidence="8" id="KW-0325">Glycoprotein</keyword>
<evidence type="ECO:0000256" key="6">
    <source>
        <dbReference type="ARBA" id="ARBA00022687"/>
    </source>
</evidence>
<evidence type="ECO:0000256" key="3">
    <source>
        <dbReference type="ARBA" id="ARBA00022473"/>
    </source>
</evidence>
<evidence type="ECO:0000256" key="9">
    <source>
        <dbReference type="ARBA" id="ARBA00023288"/>
    </source>
</evidence>
<comment type="function">
    <text evidence="10">Ligand for members of the frizzled family of seven transmembrane receptors.</text>
</comment>
<comment type="subcellular location">
    <subcellularLocation>
        <location evidence="1 10">Secreted</location>
        <location evidence="1 10">Extracellular space</location>
        <location evidence="1 10">Extracellular matrix</location>
    </subcellularLocation>
</comment>
<dbReference type="InterPro" id="IPR005817">
    <property type="entry name" value="Wnt"/>
</dbReference>
<dbReference type="InterPro" id="IPR043158">
    <property type="entry name" value="Wnt_C"/>
</dbReference>
<keyword evidence="3 10" id="KW-0217">Developmental protein</keyword>
<dbReference type="PRINTS" id="PR01891">
    <property type="entry name" value="WNT7PROTEIN"/>
</dbReference>
<dbReference type="GO" id="GO:0005125">
    <property type="term" value="F:cytokine activity"/>
    <property type="evidence" value="ECO:0007669"/>
    <property type="project" value="TreeGrafter"/>
</dbReference>
<evidence type="ECO:0000256" key="4">
    <source>
        <dbReference type="ARBA" id="ARBA00022525"/>
    </source>
</evidence>
<evidence type="ECO:0000256" key="5">
    <source>
        <dbReference type="ARBA" id="ARBA00022530"/>
    </source>
</evidence>
<evidence type="ECO:0000313" key="12">
    <source>
        <dbReference type="RefSeq" id="XP_030050126.1"/>
    </source>
</evidence>
<keyword evidence="11" id="KW-1185">Reference proteome</keyword>
<dbReference type="InParanoid" id="A0A6P7X9Y4"/>